<keyword evidence="2" id="KW-1185">Reference proteome</keyword>
<evidence type="ECO:0000313" key="1">
    <source>
        <dbReference type="EMBL" id="MEQ2302488.1"/>
    </source>
</evidence>
<protein>
    <submittedName>
        <fullName evidence="1">Uncharacterized protein</fullName>
    </submittedName>
</protein>
<dbReference type="Proteomes" id="UP001469553">
    <property type="component" value="Unassembled WGS sequence"/>
</dbReference>
<proteinExistence type="predicted"/>
<gene>
    <name evidence="1" type="ORF">AMECASPLE_007290</name>
</gene>
<comment type="caution">
    <text evidence="1">The sequence shown here is derived from an EMBL/GenBank/DDBJ whole genome shotgun (WGS) entry which is preliminary data.</text>
</comment>
<reference evidence="1 2" key="1">
    <citation type="submission" date="2021-06" db="EMBL/GenBank/DDBJ databases">
        <authorList>
            <person name="Palmer J.M."/>
        </authorList>
    </citation>
    <scope>NUCLEOTIDE SEQUENCE [LARGE SCALE GENOMIC DNA]</scope>
    <source>
        <strain evidence="1 2">AS_MEX2019</strain>
        <tissue evidence="1">Muscle</tissue>
    </source>
</reference>
<evidence type="ECO:0000313" key="2">
    <source>
        <dbReference type="Proteomes" id="UP001469553"/>
    </source>
</evidence>
<organism evidence="1 2">
    <name type="scientific">Ameca splendens</name>
    <dbReference type="NCBI Taxonomy" id="208324"/>
    <lineage>
        <taxon>Eukaryota</taxon>
        <taxon>Metazoa</taxon>
        <taxon>Chordata</taxon>
        <taxon>Craniata</taxon>
        <taxon>Vertebrata</taxon>
        <taxon>Euteleostomi</taxon>
        <taxon>Actinopterygii</taxon>
        <taxon>Neopterygii</taxon>
        <taxon>Teleostei</taxon>
        <taxon>Neoteleostei</taxon>
        <taxon>Acanthomorphata</taxon>
        <taxon>Ovalentaria</taxon>
        <taxon>Atherinomorphae</taxon>
        <taxon>Cyprinodontiformes</taxon>
        <taxon>Goodeidae</taxon>
        <taxon>Ameca</taxon>
    </lineage>
</organism>
<name>A0ABV0Z8G0_9TELE</name>
<sequence length="82" mass="9511">MRTTTLIGWSGEHAGVVRLSRKWSFQEDAQEEFLCYSVRKDAFRVKADGRTAFFCRSVEKNNLIIITTFSQLTVFLSSSFMY</sequence>
<accession>A0ABV0Z8G0</accession>
<dbReference type="EMBL" id="JAHRIP010056796">
    <property type="protein sequence ID" value="MEQ2302488.1"/>
    <property type="molecule type" value="Genomic_DNA"/>
</dbReference>